<protein>
    <submittedName>
        <fullName evidence="4">ABC-type branched-subunit amino acid transport system substrate-binding protein</fullName>
    </submittedName>
</protein>
<dbReference type="InterPro" id="IPR028082">
    <property type="entry name" value="Peripla_BP_I"/>
</dbReference>
<dbReference type="CDD" id="cd06358">
    <property type="entry name" value="PBP1_NHase"/>
    <property type="match status" value="1"/>
</dbReference>
<dbReference type="Proteomes" id="UP000534286">
    <property type="component" value="Unassembled WGS sequence"/>
</dbReference>
<proteinExistence type="inferred from homology"/>
<sequence length="362" mass="38320">MAEAVTPVIDPLEAQLIQSDALRVGLVVPVSGVLGLVGPCAINCAILAADEVNLAGGMLGRPIELVLIDGGRPARRVSAEVGMLADSGAIDAVVGTHGSDVRIAVVRALAGRAPFVYAPPYEGGGHTPGVYFLGETPDRQLRPGIDWLIERRRARRWFLLGNDYIWPRLVHEAARRHLAARNVTVVGERFVPYGMRDLPRILERLATSRADAVLLSLIGSDLVTFNRAFTAAGLSCPRLCGALEEHGLLGIGGDATGELYGAMGYFASMVTDDSLSLGERYIRRFGSSAPLLNGHGQGCYEAVLMLAALGSRAGTLAVPAVDAIADGTSIVTARGRLTLQGRGVRRHAHIGRADGLDFDIVH</sequence>
<dbReference type="SUPFAM" id="SSF53822">
    <property type="entry name" value="Periplasmic binding protein-like I"/>
    <property type="match status" value="1"/>
</dbReference>
<comment type="similarity">
    <text evidence="1">Belongs to the leucine-binding protein family.</text>
</comment>
<dbReference type="RefSeq" id="WP_184757014.1">
    <property type="nucleotide sequence ID" value="NZ_BAABEK010000046.1"/>
</dbReference>
<gene>
    <name evidence="4" type="ORF">FHR32_005248</name>
</gene>
<dbReference type="EMBL" id="JACHJU010000002">
    <property type="protein sequence ID" value="MBB4940871.1"/>
    <property type="molecule type" value="Genomic_DNA"/>
</dbReference>
<dbReference type="Gene3D" id="3.40.50.2300">
    <property type="match status" value="2"/>
</dbReference>
<name>A0A7W7S0U7_9ACTN</name>
<dbReference type="AlphaFoldDB" id="A0A7W7S0U7"/>
<feature type="domain" description="Leucine-binding protein" evidence="3">
    <location>
        <begin position="22"/>
        <end position="339"/>
    </location>
</feature>
<dbReference type="PANTHER" id="PTHR47628">
    <property type="match status" value="1"/>
</dbReference>
<organism evidence="4 5">
    <name type="scientific">Streptosporangium album</name>
    <dbReference type="NCBI Taxonomy" id="47479"/>
    <lineage>
        <taxon>Bacteria</taxon>
        <taxon>Bacillati</taxon>
        <taxon>Actinomycetota</taxon>
        <taxon>Actinomycetes</taxon>
        <taxon>Streptosporangiales</taxon>
        <taxon>Streptosporangiaceae</taxon>
        <taxon>Streptosporangium</taxon>
    </lineage>
</organism>
<evidence type="ECO:0000256" key="2">
    <source>
        <dbReference type="ARBA" id="ARBA00022729"/>
    </source>
</evidence>
<keyword evidence="5" id="KW-1185">Reference proteome</keyword>
<evidence type="ECO:0000256" key="1">
    <source>
        <dbReference type="ARBA" id="ARBA00010062"/>
    </source>
</evidence>
<comment type="caution">
    <text evidence="4">The sequence shown here is derived from an EMBL/GenBank/DDBJ whole genome shotgun (WGS) entry which is preliminary data.</text>
</comment>
<evidence type="ECO:0000313" key="5">
    <source>
        <dbReference type="Proteomes" id="UP000534286"/>
    </source>
</evidence>
<dbReference type="InterPro" id="IPR028081">
    <property type="entry name" value="Leu-bd"/>
</dbReference>
<dbReference type="Pfam" id="PF13458">
    <property type="entry name" value="Peripla_BP_6"/>
    <property type="match status" value="1"/>
</dbReference>
<dbReference type="PANTHER" id="PTHR47628:SF1">
    <property type="entry name" value="ALIPHATIC AMIDASE EXPRESSION-REGULATING PROTEIN"/>
    <property type="match status" value="1"/>
</dbReference>
<reference evidence="4 5" key="1">
    <citation type="submission" date="2020-08" db="EMBL/GenBank/DDBJ databases">
        <title>Sequencing the genomes of 1000 actinobacteria strains.</title>
        <authorList>
            <person name="Klenk H.-P."/>
        </authorList>
    </citation>
    <scope>NUCLEOTIDE SEQUENCE [LARGE SCALE GENOMIC DNA]</scope>
    <source>
        <strain evidence="4 5">DSM 43023</strain>
    </source>
</reference>
<evidence type="ECO:0000313" key="4">
    <source>
        <dbReference type="EMBL" id="MBB4940871.1"/>
    </source>
</evidence>
<evidence type="ECO:0000259" key="3">
    <source>
        <dbReference type="Pfam" id="PF13458"/>
    </source>
</evidence>
<keyword evidence="2" id="KW-0732">Signal</keyword>
<accession>A0A7W7S0U7</accession>